<feature type="transmembrane region" description="Helical" evidence="1">
    <location>
        <begin position="200"/>
        <end position="226"/>
    </location>
</feature>
<dbReference type="Proteomes" id="UP000783686">
    <property type="component" value="Unassembled WGS sequence"/>
</dbReference>
<sequence>MNFQLPATSLHVSSDYRGRTLRRTSSLQLPNEVEKLKLQKPFGVVVSAISSIKNSTMSVYASTLSAVGLLDAGGPPDRPLNLYNTMKRYKCCFGVCKLKTASAVIGMVSALYPVVILFIWCHYERQKHNRMVIPISIPALLFIVYKVLSSLVMLAGIIWNVQYLLIPFMINLVLNIMGAMGLGIFLMLSNDKLGTQLFPAFAVCSVALIAMYLWFLAITFMTFVLIRDKKRLRKGRFTLINQDDRSVHYLERVNSAQF</sequence>
<dbReference type="OrthoDB" id="5811368at2759"/>
<evidence type="ECO:0000256" key="1">
    <source>
        <dbReference type="SAM" id="Phobius"/>
    </source>
</evidence>
<gene>
    <name evidence="2" type="ORF">BOKJ2_LOCUS9632</name>
</gene>
<dbReference type="EMBL" id="CAJFDH010000004">
    <property type="protein sequence ID" value="CAD5221812.1"/>
    <property type="molecule type" value="Genomic_DNA"/>
</dbReference>
<dbReference type="Proteomes" id="UP000614601">
    <property type="component" value="Unassembled WGS sequence"/>
</dbReference>
<keyword evidence="1" id="KW-0472">Membrane</keyword>
<dbReference type="EMBL" id="CAJFCW020000004">
    <property type="protein sequence ID" value="CAG9115501.1"/>
    <property type="molecule type" value="Genomic_DNA"/>
</dbReference>
<keyword evidence="1" id="KW-1133">Transmembrane helix</keyword>
<reference evidence="2" key="1">
    <citation type="submission" date="2020-09" db="EMBL/GenBank/DDBJ databases">
        <authorList>
            <person name="Kikuchi T."/>
        </authorList>
    </citation>
    <scope>NUCLEOTIDE SEQUENCE</scope>
    <source>
        <strain evidence="2">SH1</strain>
    </source>
</reference>
<keyword evidence="3" id="KW-1185">Reference proteome</keyword>
<proteinExistence type="predicted"/>
<evidence type="ECO:0000313" key="2">
    <source>
        <dbReference type="EMBL" id="CAD5221812.1"/>
    </source>
</evidence>
<feature type="transmembrane region" description="Helical" evidence="1">
    <location>
        <begin position="165"/>
        <end position="188"/>
    </location>
</feature>
<comment type="caution">
    <text evidence="2">The sequence shown here is derived from an EMBL/GenBank/DDBJ whole genome shotgun (WGS) entry which is preliminary data.</text>
</comment>
<evidence type="ECO:0000313" key="3">
    <source>
        <dbReference type="Proteomes" id="UP000614601"/>
    </source>
</evidence>
<feature type="transmembrane region" description="Helical" evidence="1">
    <location>
        <begin position="135"/>
        <end position="159"/>
    </location>
</feature>
<feature type="transmembrane region" description="Helical" evidence="1">
    <location>
        <begin position="101"/>
        <end position="123"/>
    </location>
</feature>
<name>A0A811L2P2_9BILA</name>
<accession>A0A811L2P2</accession>
<protein>
    <submittedName>
        <fullName evidence="2">Uncharacterized protein</fullName>
    </submittedName>
</protein>
<dbReference type="AlphaFoldDB" id="A0A811L2P2"/>
<organism evidence="2 3">
    <name type="scientific">Bursaphelenchus okinawaensis</name>
    <dbReference type="NCBI Taxonomy" id="465554"/>
    <lineage>
        <taxon>Eukaryota</taxon>
        <taxon>Metazoa</taxon>
        <taxon>Ecdysozoa</taxon>
        <taxon>Nematoda</taxon>
        <taxon>Chromadorea</taxon>
        <taxon>Rhabditida</taxon>
        <taxon>Tylenchina</taxon>
        <taxon>Tylenchomorpha</taxon>
        <taxon>Aphelenchoidea</taxon>
        <taxon>Aphelenchoididae</taxon>
        <taxon>Bursaphelenchus</taxon>
    </lineage>
</organism>
<keyword evidence="1" id="KW-0812">Transmembrane</keyword>